<dbReference type="Proteomes" id="UP000176005">
    <property type="component" value="Unassembled WGS sequence"/>
</dbReference>
<sequence length="153" mass="14831">MSAAVRPPHPAVVRRALLTLLFLGGFLLLAVLFGGSAHAASGTDGADGTEQRGHAAAGMLTSKSGGVPASGDATGAASGHAASGASAHQTAEQGLSKARLTEERRRAAQQAAERAAAHVMGPVADGTDGAAAATRPVGHVVGEVTGPEGLGGL</sequence>
<accession>A0A1E7KSJ9</accession>
<feature type="non-terminal residue" evidence="3">
    <location>
        <position position="153"/>
    </location>
</feature>
<protein>
    <submittedName>
        <fullName evidence="3">Uncharacterized protein</fullName>
    </submittedName>
</protein>
<feature type="signal peptide" evidence="2">
    <location>
        <begin position="1"/>
        <end position="39"/>
    </location>
</feature>
<keyword evidence="4" id="KW-1185">Reference proteome</keyword>
<evidence type="ECO:0000313" key="3">
    <source>
        <dbReference type="EMBL" id="OEV06922.1"/>
    </source>
</evidence>
<evidence type="ECO:0000313" key="4">
    <source>
        <dbReference type="Proteomes" id="UP000176005"/>
    </source>
</evidence>
<dbReference type="AlphaFoldDB" id="A0A1E7KSJ9"/>
<keyword evidence="2" id="KW-0732">Signal</keyword>
<evidence type="ECO:0000256" key="1">
    <source>
        <dbReference type="SAM" id="MobiDB-lite"/>
    </source>
</evidence>
<gene>
    <name evidence="3" type="ORF">AN218_29760</name>
</gene>
<organism evidence="3 4">
    <name type="scientific">Streptomyces nanshensis</name>
    <dbReference type="NCBI Taxonomy" id="518642"/>
    <lineage>
        <taxon>Bacteria</taxon>
        <taxon>Bacillati</taxon>
        <taxon>Actinomycetota</taxon>
        <taxon>Actinomycetes</taxon>
        <taxon>Kitasatosporales</taxon>
        <taxon>Streptomycetaceae</taxon>
        <taxon>Streptomyces</taxon>
    </lineage>
</organism>
<dbReference type="EMBL" id="LJGW01000570">
    <property type="protein sequence ID" value="OEV06922.1"/>
    <property type="molecule type" value="Genomic_DNA"/>
</dbReference>
<feature type="region of interest" description="Disordered" evidence="1">
    <location>
        <begin position="40"/>
        <end position="119"/>
    </location>
</feature>
<feature type="chain" id="PRO_5009196766" evidence="2">
    <location>
        <begin position="40"/>
        <end position="153"/>
    </location>
</feature>
<feature type="compositionally biased region" description="Low complexity" evidence="1">
    <location>
        <begin position="69"/>
        <end position="91"/>
    </location>
</feature>
<evidence type="ECO:0000256" key="2">
    <source>
        <dbReference type="SAM" id="SignalP"/>
    </source>
</evidence>
<reference evidence="3 4" key="1">
    <citation type="journal article" date="2016" name="Front. Microbiol.">
        <title>Comparative Genomics Analysis of Streptomyces Species Reveals Their Adaptation to the Marine Environment and Their Diversity at the Genomic Level.</title>
        <authorList>
            <person name="Tian X."/>
            <person name="Zhang Z."/>
            <person name="Yang T."/>
            <person name="Chen M."/>
            <person name="Li J."/>
            <person name="Chen F."/>
            <person name="Yang J."/>
            <person name="Li W."/>
            <person name="Zhang B."/>
            <person name="Zhang Z."/>
            <person name="Wu J."/>
            <person name="Zhang C."/>
            <person name="Long L."/>
            <person name="Xiao J."/>
        </authorList>
    </citation>
    <scope>NUCLEOTIDE SEQUENCE [LARGE SCALE GENOMIC DNA]</scope>
    <source>
        <strain evidence="3 4">SCSIO 10429</strain>
    </source>
</reference>
<comment type="caution">
    <text evidence="3">The sequence shown here is derived from an EMBL/GenBank/DDBJ whole genome shotgun (WGS) entry which is preliminary data.</text>
</comment>
<proteinExistence type="predicted"/>
<name>A0A1E7KSJ9_9ACTN</name>